<dbReference type="Proteomes" id="UP000177130">
    <property type="component" value="Unassembled WGS sequence"/>
</dbReference>
<gene>
    <name evidence="2" type="ORF">A3C72_01470</name>
</gene>
<sequence>MPTNIRRDIRQFHNKDLVLSVGNAVDRKRWNEDKYEAFLDELCGDREYQKEAIRTTLRYFLAGEYADLRALAKENYDKHEVLKERYGSFDGFEHQLNFPDKLAATLDLATGTGKSYVLYGVAAILLAEGIIDRVLLLCPSTTIESGLKEKFEELAGDADLRDLLPASAAVSTPRIIDGSESIVSGSICIENYHAVLAHVRSSIRDSLSGHGSHTLILNDETHHIANEKPGQQSRWREFLSNVDYGFKYVLGVSGTCYIENEYFPDVIYRYSLREAIEERFVKKIRYVAEMPTSNRPDEKWQVALNQHTEIARSLRQRKIKPITIVVTPNINRCQDVTEELKAFLVEHTGKNREQIDQEVISVYSGAPDLPRLTAVNNPNNKIEWILSVSMLNEGWDVKRVFQIVPHEERAFNSKLLIAQVLGRGLRIPNGWTGEQPVVTVLNHDNWASRIKHLVDEIMEMERRIPTFSLPKSSANFDLLNIEYTPRPYVTRHEKKGPYNLLEKGYVDLPTEGRKEDVSIELVDADTDIRTRWNTTIQRKTYTTEEIVEIMRQRLEEAEDDYYSKQFPPNKLRDIVETSKKKAHIQHITDSHRQRFLQALGTLRRKEAQVVKYEFEAVNYIPLSTKERPTESVSASELRGGGTKTLFITPETKATVPDEAKEFFAEITEEGSGYQYITVRNKYDFKTPLNAVIADHDNEKRFIKLLTEAANANAITSWIKSTPKNFYQIDYSWKKGEHPKRGVFNPDFFINTGNTVLAVEIKSDAEIKEPSPENPKKYEYAVAHFENINKHLTKKRSPQRYKFNFLTPADFNTYFQSIREGSIGDFQSQLDIKLRE</sequence>
<dbReference type="EMBL" id="MHRK01000059">
    <property type="protein sequence ID" value="OHA22115.1"/>
    <property type="molecule type" value="Genomic_DNA"/>
</dbReference>
<comment type="caution">
    <text evidence="2">The sequence shown here is derived from an EMBL/GenBank/DDBJ whole genome shotgun (WGS) entry which is preliminary data.</text>
</comment>
<dbReference type="PANTHER" id="PTHR47396:SF1">
    <property type="entry name" value="ATP-DEPENDENT HELICASE IRC3-RELATED"/>
    <property type="match status" value="1"/>
</dbReference>
<dbReference type="InterPro" id="IPR027417">
    <property type="entry name" value="P-loop_NTPase"/>
</dbReference>
<dbReference type="GO" id="GO:0016787">
    <property type="term" value="F:hydrolase activity"/>
    <property type="evidence" value="ECO:0007669"/>
    <property type="project" value="InterPro"/>
</dbReference>
<dbReference type="Gene3D" id="3.40.50.300">
    <property type="entry name" value="P-loop containing nucleotide triphosphate hydrolases"/>
    <property type="match status" value="2"/>
</dbReference>
<accession>A0A1G2MDX9</accession>
<reference evidence="2 3" key="1">
    <citation type="journal article" date="2016" name="Nat. Commun.">
        <title>Thousands of microbial genomes shed light on interconnected biogeochemical processes in an aquifer system.</title>
        <authorList>
            <person name="Anantharaman K."/>
            <person name="Brown C.T."/>
            <person name="Hug L.A."/>
            <person name="Sharon I."/>
            <person name="Castelle C.J."/>
            <person name="Probst A.J."/>
            <person name="Thomas B.C."/>
            <person name="Singh A."/>
            <person name="Wilkins M.J."/>
            <person name="Karaoz U."/>
            <person name="Brodie E.L."/>
            <person name="Williams K.H."/>
            <person name="Hubbard S.S."/>
            <person name="Banfield J.F."/>
        </authorList>
    </citation>
    <scope>NUCLEOTIDE SEQUENCE [LARGE SCALE GENOMIC DNA]</scope>
</reference>
<dbReference type="Pfam" id="PF04851">
    <property type="entry name" value="ResIII"/>
    <property type="match status" value="1"/>
</dbReference>
<proteinExistence type="predicted"/>
<dbReference type="AlphaFoldDB" id="A0A1G2MDX9"/>
<dbReference type="GO" id="GO:0005524">
    <property type="term" value="F:ATP binding"/>
    <property type="evidence" value="ECO:0007669"/>
    <property type="project" value="InterPro"/>
</dbReference>
<evidence type="ECO:0000313" key="3">
    <source>
        <dbReference type="Proteomes" id="UP000177130"/>
    </source>
</evidence>
<dbReference type="GO" id="GO:0003677">
    <property type="term" value="F:DNA binding"/>
    <property type="evidence" value="ECO:0007669"/>
    <property type="project" value="InterPro"/>
</dbReference>
<organism evidence="2 3">
    <name type="scientific">Candidatus Taylorbacteria bacterium RIFCSPHIGHO2_02_FULL_43_32b</name>
    <dbReference type="NCBI Taxonomy" id="1802306"/>
    <lineage>
        <taxon>Bacteria</taxon>
        <taxon>Candidatus Tayloriibacteriota</taxon>
    </lineage>
</organism>
<evidence type="ECO:0000313" key="2">
    <source>
        <dbReference type="EMBL" id="OHA22115.1"/>
    </source>
</evidence>
<dbReference type="PANTHER" id="PTHR47396">
    <property type="entry name" value="TYPE I RESTRICTION ENZYME ECOKI R PROTEIN"/>
    <property type="match status" value="1"/>
</dbReference>
<dbReference type="GO" id="GO:0005829">
    <property type="term" value="C:cytosol"/>
    <property type="evidence" value="ECO:0007669"/>
    <property type="project" value="TreeGrafter"/>
</dbReference>
<dbReference type="STRING" id="1802306.A3C72_01470"/>
<dbReference type="InterPro" id="IPR006935">
    <property type="entry name" value="Helicase/UvrB_N"/>
</dbReference>
<dbReference type="SUPFAM" id="SSF52540">
    <property type="entry name" value="P-loop containing nucleoside triphosphate hydrolases"/>
    <property type="match status" value="1"/>
</dbReference>
<name>A0A1G2MDX9_9BACT</name>
<feature type="domain" description="Helicase/UvrB N-terminal" evidence="1">
    <location>
        <begin position="46"/>
        <end position="256"/>
    </location>
</feature>
<protein>
    <recommendedName>
        <fullName evidence="1">Helicase/UvrB N-terminal domain-containing protein</fullName>
    </recommendedName>
</protein>
<evidence type="ECO:0000259" key="1">
    <source>
        <dbReference type="Pfam" id="PF04851"/>
    </source>
</evidence>
<dbReference type="InterPro" id="IPR050742">
    <property type="entry name" value="Helicase_Restrict-Modif_Enz"/>
</dbReference>